<comment type="caution">
    <text evidence="3">The sequence shown here is derived from an EMBL/GenBank/DDBJ whole genome shotgun (WGS) entry which is preliminary data.</text>
</comment>
<feature type="transmembrane region" description="Helical" evidence="2">
    <location>
        <begin position="48"/>
        <end position="66"/>
    </location>
</feature>
<name>A0A9X3AG85_9GAMM</name>
<evidence type="ECO:0000313" key="3">
    <source>
        <dbReference type="EMBL" id="MCT7358381.1"/>
    </source>
</evidence>
<reference evidence="3" key="2">
    <citation type="submission" date="2022-08" db="EMBL/GenBank/DDBJ databases">
        <authorList>
            <person name="Dong C."/>
        </authorList>
    </citation>
    <scope>NUCLEOTIDE SEQUENCE</scope>
    <source>
        <strain evidence="3">59MF3M-4</strain>
    </source>
</reference>
<dbReference type="InterPro" id="IPR021438">
    <property type="entry name" value="DUF3087"/>
</dbReference>
<keyword evidence="1" id="KW-0175">Coiled coil</keyword>
<dbReference type="Proteomes" id="UP001147830">
    <property type="component" value="Unassembled WGS sequence"/>
</dbReference>
<dbReference type="EMBL" id="JAOANI010000014">
    <property type="protein sequence ID" value="MCT7358381.1"/>
    <property type="molecule type" value="Genomic_DNA"/>
</dbReference>
<keyword evidence="2" id="KW-0472">Membrane</keyword>
<dbReference type="AlphaFoldDB" id="A0A9X3AG85"/>
<reference evidence="3" key="1">
    <citation type="journal article" date="2022" name="Front. Microbiol.">
        <title>Genome-based taxonomic rearrangement of Oceanobacter-related bacteria including the description of Thalassolituus hydrocarbonoclasticus sp. nov. and Thalassolituus pacificus sp. nov. and emended description of the genus Thalassolituus.</title>
        <authorList>
            <person name="Dong C."/>
            <person name="Wei L."/>
            <person name="Wang J."/>
            <person name="Lai Q."/>
            <person name="Huang Z."/>
            <person name="Shao Z."/>
        </authorList>
    </citation>
    <scope>NUCLEOTIDE SEQUENCE</scope>
    <source>
        <strain evidence="3">59MF3M-4</strain>
    </source>
</reference>
<dbReference type="RefSeq" id="WP_260975299.1">
    <property type="nucleotide sequence ID" value="NZ_JAOANI010000014.1"/>
</dbReference>
<keyword evidence="2" id="KW-1133">Transmembrane helix</keyword>
<evidence type="ECO:0000256" key="2">
    <source>
        <dbReference type="SAM" id="Phobius"/>
    </source>
</evidence>
<evidence type="ECO:0000256" key="1">
    <source>
        <dbReference type="SAM" id="Coils"/>
    </source>
</evidence>
<keyword evidence="4" id="KW-1185">Reference proteome</keyword>
<protein>
    <submittedName>
        <fullName evidence="3">DUF3087 domain-containing protein</fullName>
    </submittedName>
</protein>
<dbReference type="Pfam" id="PF11286">
    <property type="entry name" value="DUF3087"/>
    <property type="match status" value="1"/>
</dbReference>
<accession>A0A9X3AG85</accession>
<keyword evidence="2" id="KW-0812">Transmembrane</keyword>
<sequence>MKLENIDKARFKKHLNRFQAALVATLLVLSLGFSTLYIALWGGEESNFWLNVAGVATAAALIALLINRFKQHPALTEVMYVWRLKQALNRIYRASAKLNAALEADSPLAVTIQYYFLHGSKHLHQLEDNTLTMDELNTQIAQLDKQIERLGLTVSVEDYRPELLEQL</sequence>
<gene>
    <name evidence="3" type="ORF">NYR02_05015</name>
</gene>
<organism evidence="3 4">
    <name type="scientific">Thalassolituus pacificus</name>
    <dbReference type="NCBI Taxonomy" id="2975440"/>
    <lineage>
        <taxon>Bacteria</taxon>
        <taxon>Pseudomonadati</taxon>
        <taxon>Pseudomonadota</taxon>
        <taxon>Gammaproteobacteria</taxon>
        <taxon>Oceanospirillales</taxon>
        <taxon>Oceanospirillaceae</taxon>
        <taxon>Thalassolituus</taxon>
    </lineage>
</organism>
<proteinExistence type="predicted"/>
<evidence type="ECO:0000313" key="4">
    <source>
        <dbReference type="Proteomes" id="UP001147830"/>
    </source>
</evidence>
<feature type="coiled-coil region" evidence="1">
    <location>
        <begin position="126"/>
        <end position="153"/>
    </location>
</feature>
<feature type="transmembrane region" description="Helical" evidence="2">
    <location>
        <begin position="21"/>
        <end position="42"/>
    </location>
</feature>